<sequence>MGDIPALLATAFDIPTWWRYWTAGLEGSGSAGF</sequence>
<proteinExistence type="predicted"/>
<dbReference type="AlphaFoldDB" id="A0A7W9PLI1"/>
<evidence type="ECO:0000313" key="1">
    <source>
        <dbReference type="EMBL" id="MBB5917863.1"/>
    </source>
</evidence>
<reference evidence="1 2" key="1">
    <citation type="submission" date="2020-08" db="EMBL/GenBank/DDBJ databases">
        <title>Sequencing the genomes of 1000 actinobacteria strains.</title>
        <authorList>
            <person name="Klenk H.-P."/>
        </authorList>
    </citation>
    <scope>NUCLEOTIDE SEQUENCE [LARGE SCALE GENOMIC DNA]</scope>
    <source>
        <strain evidence="1 2">DSM 43582</strain>
    </source>
</reference>
<keyword evidence="2" id="KW-1185">Reference proteome</keyword>
<dbReference type="Proteomes" id="UP000540412">
    <property type="component" value="Unassembled WGS sequence"/>
</dbReference>
<comment type="caution">
    <text evidence="1">The sequence shown here is derived from an EMBL/GenBank/DDBJ whole genome shotgun (WGS) entry which is preliminary data.</text>
</comment>
<protein>
    <submittedName>
        <fullName evidence="1">Uncharacterized protein</fullName>
    </submittedName>
</protein>
<organism evidence="1 2">
    <name type="scientific">Nocardia transvalensis</name>
    <dbReference type="NCBI Taxonomy" id="37333"/>
    <lineage>
        <taxon>Bacteria</taxon>
        <taxon>Bacillati</taxon>
        <taxon>Actinomycetota</taxon>
        <taxon>Actinomycetes</taxon>
        <taxon>Mycobacteriales</taxon>
        <taxon>Nocardiaceae</taxon>
        <taxon>Nocardia</taxon>
    </lineage>
</organism>
<evidence type="ECO:0000313" key="2">
    <source>
        <dbReference type="Proteomes" id="UP000540412"/>
    </source>
</evidence>
<gene>
    <name evidence="1" type="ORF">BJY24_006775</name>
</gene>
<accession>A0A7W9PLI1</accession>
<name>A0A7W9PLI1_9NOCA</name>
<dbReference type="EMBL" id="JACHIT010000002">
    <property type="protein sequence ID" value="MBB5917863.1"/>
    <property type="molecule type" value="Genomic_DNA"/>
</dbReference>